<gene>
    <name evidence="2" type="ORF">NJQ99_15235</name>
</gene>
<dbReference type="AlphaFoldDB" id="A0A9J6PH01"/>
<accession>A0A9J6PH01</accession>
<dbReference type="CDD" id="cd02252">
    <property type="entry name" value="nylC_like"/>
    <property type="match status" value="1"/>
</dbReference>
<dbReference type="RefSeq" id="WP_269333737.1">
    <property type="nucleotide sequence ID" value="NZ_JAMZFT010000004.1"/>
</dbReference>
<dbReference type="SUPFAM" id="SSF56266">
    <property type="entry name" value="DmpA/ArgJ-like"/>
    <property type="match status" value="1"/>
</dbReference>
<dbReference type="InterPro" id="IPR016117">
    <property type="entry name" value="ArgJ-like_dom_sf"/>
</dbReference>
<dbReference type="GO" id="GO:0004177">
    <property type="term" value="F:aminopeptidase activity"/>
    <property type="evidence" value="ECO:0007669"/>
    <property type="project" value="TreeGrafter"/>
</dbReference>
<comment type="similarity">
    <text evidence="1">Belongs to the peptidase S58 family.</text>
</comment>
<dbReference type="PANTHER" id="PTHR36512:SF3">
    <property type="entry name" value="BLR5678 PROTEIN"/>
    <property type="match status" value="1"/>
</dbReference>
<dbReference type="PANTHER" id="PTHR36512">
    <property type="entry name" value="D-AMINOPEPTIDASE"/>
    <property type="match status" value="1"/>
</dbReference>
<dbReference type="InterPro" id="IPR005321">
    <property type="entry name" value="Peptidase_S58_DmpA"/>
</dbReference>
<sequence length="342" mass="33828">MAVTTGPRNLLTDVAGLKVGNAEDLAVRTGVTAILPDTPVTAAVDVRGGAPGTRETDALDPSALVDKVHGIVLSGGSVYGLDAASAAVSWLGARGVGYAVLPPPVPPAPVVPGAILFDLANGGDKAWGSEPPYRRLGIAACEAAGVDFALGSAGAGAGAMAGTLKGGLGSASLVLDDGTTVAALIAGNPVGSAVIPGTRHFWAWPHEREGEFGGLGAPEGVAVPVPSLPDDTKLGQISRPGAATVIGVVATDADLTPAEARRLAMQAHSGLSAAVWPAHTPLDGDTLFALATGARPLGEARAVRLAALGAAAAACVARALARGVYEARALGQERAWRDLSGA</sequence>
<reference evidence="2" key="1">
    <citation type="submission" date="2022-06" db="EMBL/GenBank/DDBJ databases">
        <title>Isolation and Genomics of Futiania mangrovii gen. nov., sp. nov., a Rare and Metabolically-versatile member in the Class Alphaproteobacteria.</title>
        <authorList>
            <person name="Liu L."/>
            <person name="Huang W.-C."/>
            <person name="Pan J."/>
            <person name="Li J."/>
            <person name="Huang Y."/>
            <person name="Du H."/>
            <person name="Liu Y."/>
            <person name="Li M."/>
        </authorList>
    </citation>
    <scope>NUCLEOTIDE SEQUENCE</scope>
    <source>
        <strain evidence="2">FT118</strain>
    </source>
</reference>
<organism evidence="2 3">
    <name type="scientific">Futiania mangrovi</name>
    <dbReference type="NCBI Taxonomy" id="2959716"/>
    <lineage>
        <taxon>Bacteria</taxon>
        <taxon>Pseudomonadati</taxon>
        <taxon>Pseudomonadota</taxon>
        <taxon>Alphaproteobacteria</taxon>
        <taxon>Futianiales</taxon>
        <taxon>Futianiaceae</taxon>
        <taxon>Futiania</taxon>
    </lineage>
</organism>
<dbReference type="EMBL" id="JAMZFT010000004">
    <property type="protein sequence ID" value="MCP1337774.1"/>
    <property type="molecule type" value="Genomic_DNA"/>
</dbReference>
<evidence type="ECO:0000313" key="3">
    <source>
        <dbReference type="Proteomes" id="UP001055804"/>
    </source>
</evidence>
<proteinExistence type="inferred from homology"/>
<evidence type="ECO:0000256" key="1">
    <source>
        <dbReference type="ARBA" id="ARBA00007068"/>
    </source>
</evidence>
<keyword evidence="3" id="KW-1185">Reference proteome</keyword>
<dbReference type="Pfam" id="PF03576">
    <property type="entry name" value="Peptidase_S58"/>
    <property type="match status" value="1"/>
</dbReference>
<evidence type="ECO:0000313" key="2">
    <source>
        <dbReference type="EMBL" id="MCP1337774.1"/>
    </source>
</evidence>
<comment type="caution">
    <text evidence="2">The sequence shown here is derived from an EMBL/GenBank/DDBJ whole genome shotgun (WGS) entry which is preliminary data.</text>
</comment>
<protein>
    <submittedName>
        <fullName evidence="2">P1 family peptidase</fullName>
    </submittedName>
</protein>
<name>A0A9J6PH01_9PROT</name>
<dbReference type="Proteomes" id="UP001055804">
    <property type="component" value="Unassembled WGS sequence"/>
</dbReference>
<dbReference type="Gene3D" id="3.60.70.12">
    <property type="entry name" value="L-amino peptidase D-ALA esterase/amidase"/>
    <property type="match status" value="1"/>
</dbReference>